<dbReference type="PANTHER" id="PTHR45772">
    <property type="entry name" value="CONSERVED COMPONENT OF ABC TRANSPORTER FOR NATURAL AMINO ACIDS-RELATED"/>
    <property type="match status" value="1"/>
</dbReference>
<dbReference type="InterPro" id="IPR032823">
    <property type="entry name" value="BCA_ABC_TP_C"/>
</dbReference>
<dbReference type="InterPro" id="IPR003593">
    <property type="entry name" value="AAA+_ATPase"/>
</dbReference>
<feature type="domain" description="ABC transporter" evidence="4">
    <location>
        <begin position="6"/>
        <end position="253"/>
    </location>
</feature>
<dbReference type="InterPro" id="IPR003439">
    <property type="entry name" value="ABC_transporter-like_ATP-bd"/>
</dbReference>
<dbReference type="PANTHER" id="PTHR45772:SF9">
    <property type="entry name" value="CONSERVED COMPONENT OF ABC TRANSPORTER FOR NATURAL AMINO ACIDS"/>
    <property type="match status" value="1"/>
</dbReference>
<evidence type="ECO:0000313" key="5">
    <source>
        <dbReference type="EMBL" id="CAB4659624.1"/>
    </source>
</evidence>
<dbReference type="SMART" id="SM00382">
    <property type="entry name" value="AAA"/>
    <property type="match status" value="1"/>
</dbReference>
<evidence type="ECO:0000259" key="4">
    <source>
        <dbReference type="PROSITE" id="PS50893"/>
    </source>
</evidence>
<dbReference type="SUPFAM" id="SSF52540">
    <property type="entry name" value="P-loop containing nucleoside triphosphate hydrolases"/>
    <property type="match status" value="1"/>
</dbReference>
<evidence type="ECO:0000256" key="2">
    <source>
        <dbReference type="ARBA" id="ARBA00022741"/>
    </source>
</evidence>
<sequence>MNNLILEVKDVAISFGGVRAVNGATLNVEVGSVTSVIGPNGAGKTTLFNLISGAIKPDSGTILFEGLEIQGLLPHKIADRGIIRTFQGAKVIKRMSVLDNLMLGGQDNPGDSLVNFFNPKARRAYEEQCRNRAMELLQQIGIERFAHEYAGILSGGQRKLLDLARALMANPVMLLLDEPFAGVNPTLVEKLLEVLHALRTEHHLTFLLIEHDLETVMNISDQVIVMAEGRVIAEGKPNSIYENQAVIDAYLGTRKATS</sequence>
<dbReference type="Pfam" id="PF00005">
    <property type="entry name" value="ABC_tran"/>
    <property type="match status" value="1"/>
</dbReference>
<keyword evidence="1" id="KW-0813">Transport</keyword>
<dbReference type="GO" id="GO:0005886">
    <property type="term" value="C:plasma membrane"/>
    <property type="evidence" value="ECO:0007669"/>
    <property type="project" value="TreeGrafter"/>
</dbReference>
<dbReference type="PROSITE" id="PS50893">
    <property type="entry name" value="ABC_TRANSPORTER_2"/>
    <property type="match status" value="1"/>
</dbReference>
<dbReference type="InterPro" id="IPR051120">
    <property type="entry name" value="ABC_AA/LPS_Transport"/>
</dbReference>
<name>A0A6J6LGA0_9ZZZZ</name>
<dbReference type="AlphaFoldDB" id="A0A6J6LGA0"/>
<dbReference type="GO" id="GO:0005524">
    <property type="term" value="F:ATP binding"/>
    <property type="evidence" value="ECO:0007669"/>
    <property type="project" value="UniProtKB-KW"/>
</dbReference>
<dbReference type="CDD" id="cd03219">
    <property type="entry name" value="ABC_Mj1267_LivG_branched"/>
    <property type="match status" value="1"/>
</dbReference>
<reference evidence="5" key="1">
    <citation type="submission" date="2020-05" db="EMBL/GenBank/DDBJ databases">
        <authorList>
            <person name="Chiriac C."/>
            <person name="Salcher M."/>
            <person name="Ghai R."/>
            <person name="Kavagutti S V."/>
        </authorList>
    </citation>
    <scope>NUCLEOTIDE SEQUENCE</scope>
</reference>
<proteinExistence type="predicted"/>
<dbReference type="Gene3D" id="3.40.50.300">
    <property type="entry name" value="P-loop containing nucleotide triphosphate hydrolases"/>
    <property type="match status" value="1"/>
</dbReference>
<evidence type="ECO:0000256" key="3">
    <source>
        <dbReference type="ARBA" id="ARBA00022840"/>
    </source>
</evidence>
<dbReference type="InterPro" id="IPR017871">
    <property type="entry name" value="ABC_transporter-like_CS"/>
</dbReference>
<keyword evidence="2" id="KW-0547">Nucleotide-binding</keyword>
<organism evidence="5">
    <name type="scientific">freshwater metagenome</name>
    <dbReference type="NCBI Taxonomy" id="449393"/>
    <lineage>
        <taxon>unclassified sequences</taxon>
        <taxon>metagenomes</taxon>
        <taxon>ecological metagenomes</taxon>
    </lineage>
</organism>
<dbReference type="InterPro" id="IPR027417">
    <property type="entry name" value="P-loop_NTPase"/>
</dbReference>
<accession>A0A6J6LGA0</accession>
<evidence type="ECO:0000256" key="1">
    <source>
        <dbReference type="ARBA" id="ARBA00022448"/>
    </source>
</evidence>
<protein>
    <submittedName>
        <fullName evidence="5">Unannotated protein</fullName>
    </submittedName>
</protein>
<dbReference type="FunFam" id="3.40.50.300:FF:000421">
    <property type="entry name" value="Branched-chain amino acid ABC transporter ATP-binding protein"/>
    <property type="match status" value="1"/>
</dbReference>
<keyword evidence="3" id="KW-0067">ATP-binding</keyword>
<gene>
    <name evidence="5" type="ORF">UFOPK2275_00439</name>
</gene>
<dbReference type="PROSITE" id="PS00211">
    <property type="entry name" value="ABC_TRANSPORTER_1"/>
    <property type="match status" value="1"/>
</dbReference>
<dbReference type="GO" id="GO:0016887">
    <property type="term" value="F:ATP hydrolysis activity"/>
    <property type="evidence" value="ECO:0007669"/>
    <property type="project" value="InterPro"/>
</dbReference>
<dbReference type="Pfam" id="PF12399">
    <property type="entry name" value="BCA_ABC_TP_C"/>
    <property type="match status" value="1"/>
</dbReference>
<dbReference type="EMBL" id="CAEZWQ010000035">
    <property type="protein sequence ID" value="CAB4659624.1"/>
    <property type="molecule type" value="Genomic_DNA"/>
</dbReference>